<comment type="caution">
    <text evidence="1">The sequence shown here is derived from an EMBL/GenBank/DDBJ whole genome shotgun (WGS) entry which is preliminary data.</text>
</comment>
<name>A0A7W8MQU6_9BACT</name>
<keyword evidence="2" id="KW-1185">Reference proteome</keyword>
<organism evidence="1 2">
    <name type="scientific">Tunturiibacter empetritectus</name>
    <dbReference type="NCBI Taxonomy" id="3069691"/>
    <lineage>
        <taxon>Bacteria</taxon>
        <taxon>Pseudomonadati</taxon>
        <taxon>Acidobacteriota</taxon>
        <taxon>Terriglobia</taxon>
        <taxon>Terriglobales</taxon>
        <taxon>Acidobacteriaceae</taxon>
        <taxon>Tunturiibacter</taxon>
    </lineage>
</organism>
<accession>A0A7W8MQU6</accession>
<gene>
    <name evidence="1" type="ORF">HDF09_001587</name>
</gene>
<proteinExistence type="predicted"/>
<protein>
    <submittedName>
        <fullName evidence="1">Uncharacterized protein</fullName>
    </submittedName>
</protein>
<dbReference type="EMBL" id="JACHDY010000002">
    <property type="protein sequence ID" value="MBB5316918.1"/>
    <property type="molecule type" value="Genomic_DNA"/>
</dbReference>
<reference evidence="1" key="1">
    <citation type="submission" date="2020-08" db="EMBL/GenBank/DDBJ databases">
        <title>Genomic Encyclopedia of Type Strains, Phase IV (KMG-V): Genome sequencing to study the core and pangenomes of soil and plant-associated prokaryotes.</title>
        <authorList>
            <person name="Whitman W."/>
        </authorList>
    </citation>
    <scope>NUCLEOTIDE SEQUENCE [LARGE SCALE GENOMIC DNA]</scope>
    <source>
        <strain evidence="1">M8UP27</strain>
    </source>
</reference>
<sequence>MATNSKLPDPPPGPKLEIGPIDNYPKDYPQKSFLARQFVAYAGPMKWGPWVVIAHHAGPVTYSISYSAEGSTQVIGAVNYINQQGNAVTQQFNGAISIHTGNVYAGVSVAFIGRPFGSVVRGSVQP</sequence>
<evidence type="ECO:0000313" key="1">
    <source>
        <dbReference type="EMBL" id="MBB5316918.1"/>
    </source>
</evidence>
<dbReference type="Proteomes" id="UP000568106">
    <property type="component" value="Unassembled WGS sequence"/>
</dbReference>
<evidence type="ECO:0000313" key="2">
    <source>
        <dbReference type="Proteomes" id="UP000568106"/>
    </source>
</evidence>
<dbReference type="AlphaFoldDB" id="A0A7W8MQU6"/>